<dbReference type="EC" id="4.1.2.-" evidence="3"/>
<name>A0A239XK81_STRAI</name>
<sequence length="225" mass="24929">MELLIDTANISKIKTLQNVLPLSGVTTNPSILKKEGSIDFFAHLRKIRDIIGIEQTLHVQVTATTSEEMLKEAHAILDAIDSSVYIKVPVTIEGLKAIKELKKQKINVTATAIYTKLQGFLAIASGVDYLAPYYNRMEILGTNSKNVVLSLRQEIERTNSNSKILGASYKTIEQINATFDSGAQAITFSPELVEQLLSSNTILKAIDDFQLDWKAIHGEKQINQL</sequence>
<protein>
    <submittedName>
        <fullName evidence="3">Fructose-6-phosphate aldolase</fullName>
        <ecNumber evidence="3">2.2.1.2</ecNumber>
        <ecNumber evidence="3">4.1.2.-</ecNumber>
    </submittedName>
</protein>
<dbReference type="GO" id="GO:0005737">
    <property type="term" value="C:cytoplasm"/>
    <property type="evidence" value="ECO:0007669"/>
    <property type="project" value="UniProtKB-SubCell"/>
</dbReference>
<dbReference type="KEGG" id="saco:SAME_02334"/>
<dbReference type="EMBL" id="LT906454">
    <property type="protein sequence ID" value="SNV47331.1"/>
    <property type="molecule type" value="Genomic_DNA"/>
</dbReference>
<dbReference type="Proteomes" id="UP000215144">
    <property type="component" value="Chromosome 1"/>
</dbReference>
<evidence type="ECO:0000256" key="1">
    <source>
        <dbReference type="ARBA" id="ARBA00004496"/>
    </source>
</evidence>
<dbReference type="SUPFAM" id="SSF51569">
    <property type="entry name" value="Aldolase"/>
    <property type="match status" value="1"/>
</dbReference>
<dbReference type="PROSITE" id="PS00958">
    <property type="entry name" value="TRANSALDOLASE_2"/>
    <property type="match status" value="1"/>
</dbReference>
<reference evidence="3 4" key="1">
    <citation type="submission" date="2017-06" db="EMBL/GenBank/DDBJ databases">
        <authorList>
            <consortium name="Pathogen Informatics"/>
        </authorList>
    </citation>
    <scope>NUCLEOTIDE SEQUENCE [LARGE SCALE GENOMIC DNA]</scope>
    <source>
        <strain evidence="3 4">NCTC11291</strain>
    </source>
</reference>
<evidence type="ECO:0000313" key="4">
    <source>
        <dbReference type="Proteomes" id="UP000215144"/>
    </source>
</evidence>
<dbReference type="RefSeq" id="WP_095123607.1">
    <property type="nucleotide sequence ID" value="NZ_LT906454.1"/>
</dbReference>
<dbReference type="InterPro" id="IPR033919">
    <property type="entry name" value="TSA/FSA_arc/bac"/>
</dbReference>
<dbReference type="NCBIfam" id="NF009299">
    <property type="entry name" value="PRK12656.1"/>
    <property type="match status" value="1"/>
</dbReference>
<dbReference type="Pfam" id="PF00923">
    <property type="entry name" value="TAL_FSA"/>
    <property type="match status" value="1"/>
</dbReference>
<evidence type="ECO:0000313" key="3">
    <source>
        <dbReference type="EMBL" id="SNV47331.1"/>
    </source>
</evidence>
<dbReference type="InterPro" id="IPR018225">
    <property type="entry name" value="Transaldolase_AS"/>
</dbReference>
<dbReference type="OrthoDB" id="9807051at2"/>
<keyword evidence="3" id="KW-0808">Transferase</keyword>
<keyword evidence="3" id="KW-0456">Lyase</keyword>
<dbReference type="CDD" id="cd00956">
    <property type="entry name" value="Transaldolase_FSA"/>
    <property type="match status" value="1"/>
</dbReference>
<dbReference type="PANTHER" id="PTHR10683">
    <property type="entry name" value="TRANSALDOLASE"/>
    <property type="match status" value="1"/>
</dbReference>
<dbReference type="Gene3D" id="3.20.20.70">
    <property type="entry name" value="Aldolase class I"/>
    <property type="match status" value="1"/>
</dbReference>
<dbReference type="GO" id="GO:0004801">
    <property type="term" value="F:transaldolase activity"/>
    <property type="evidence" value="ECO:0007669"/>
    <property type="project" value="UniProtKB-EC"/>
</dbReference>
<dbReference type="InterPro" id="IPR001585">
    <property type="entry name" value="TAL/FSA"/>
</dbReference>
<dbReference type="AlphaFoldDB" id="A0A239XK81"/>
<accession>A0A239XK81</accession>
<organism evidence="3 4">
    <name type="scientific">Streptococcus acidominimus</name>
    <dbReference type="NCBI Taxonomy" id="1326"/>
    <lineage>
        <taxon>Bacteria</taxon>
        <taxon>Bacillati</taxon>
        <taxon>Bacillota</taxon>
        <taxon>Bacilli</taxon>
        <taxon>Lactobacillales</taxon>
        <taxon>Streptococcaceae</taxon>
        <taxon>Streptococcus</taxon>
    </lineage>
</organism>
<proteinExistence type="predicted"/>
<evidence type="ECO:0000256" key="2">
    <source>
        <dbReference type="ARBA" id="ARBA00023270"/>
    </source>
</evidence>
<comment type="subcellular location">
    <subcellularLocation>
        <location evidence="1">Cytoplasm</location>
    </subcellularLocation>
</comment>
<gene>
    <name evidence="3" type="primary">fsaA</name>
    <name evidence="3" type="ORF">SAMEA4504048_02334</name>
</gene>
<dbReference type="GO" id="GO:0016832">
    <property type="term" value="F:aldehyde-lyase activity"/>
    <property type="evidence" value="ECO:0007669"/>
    <property type="project" value="InterPro"/>
</dbReference>
<dbReference type="PROSITE" id="PS01054">
    <property type="entry name" value="TRANSALDOLASE_1"/>
    <property type="match status" value="1"/>
</dbReference>
<keyword evidence="2" id="KW-0704">Schiff base</keyword>
<dbReference type="EC" id="2.2.1.2" evidence="3"/>
<dbReference type="PANTHER" id="PTHR10683:SF28">
    <property type="entry name" value="TRANSALDOLASE C"/>
    <property type="match status" value="1"/>
</dbReference>
<dbReference type="GO" id="GO:0005975">
    <property type="term" value="P:carbohydrate metabolic process"/>
    <property type="evidence" value="ECO:0007669"/>
    <property type="project" value="InterPro"/>
</dbReference>
<dbReference type="InterPro" id="IPR013785">
    <property type="entry name" value="Aldolase_TIM"/>
</dbReference>